<dbReference type="GO" id="GO:0001228">
    <property type="term" value="F:DNA-binding transcription activator activity, RNA polymerase II-specific"/>
    <property type="evidence" value="ECO:0007669"/>
    <property type="project" value="TreeGrafter"/>
</dbReference>
<evidence type="ECO:0000256" key="7">
    <source>
        <dbReference type="SAM" id="MobiDB-lite"/>
    </source>
</evidence>
<evidence type="ECO:0000256" key="3">
    <source>
        <dbReference type="ARBA" id="ARBA00023015"/>
    </source>
</evidence>
<dbReference type="Pfam" id="PF00170">
    <property type="entry name" value="bZIP_1"/>
    <property type="match status" value="1"/>
</dbReference>
<keyword evidence="6" id="KW-0539">Nucleus</keyword>
<organism evidence="9 10">
    <name type="scientific">Clupea harengus</name>
    <name type="common">Atlantic herring</name>
    <dbReference type="NCBI Taxonomy" id="7950"/>
    <lineage>
        <taxon>Eukaryota</taxon>
        <taxon>Metazoa</taxon>
        <taxon>Chordata</taxon>
        <taxon>Craniata</taxon>
        <taxon>Vertebrata</taxon>
        <taxon>Euteleostomi</taxon>
        <taxon>Actinopterygii</taxon>
        <taxon>Neopterygii</taxon>
        <taxon>Teleostei</taxon>
        <taxon>Clupei</taxon>
        <taxon>Clupeiformes</taxon>
        <taxon>Clupeoidei</taxon>
        <taxon>Clupeidae</taxon>
        <taxon>Clupea</taxon>
    </lineage>
</organism>
<keyword evidence="5" id="KW-0804">Transcription</keyword>
<dbReference type="CDD" id="cd14692">
    <property type="entry name" value="bZIP_ATF4"/>
    <property type="match status" value="1"/>
</dbReference>
<dbReference type="RefSeq" id="XP_031428320.1">
    <property type="nucleotide sequence ID" value="XM_031572460.2"/>
</dbReference>
<proteinExistence type="inferred from homology"/>
<dbReference type="PANTHER" id="PTHR13044:SF3">
    <property type="entry name" value="CYCLIC AMP-DEPENDENT TRANSCRIPTION FACTOR ATF-5"/>
    <property type="match status" value="1"/>
</dbReference>
<accession>A0A6P8FY86</accession>
<feature type="region of interest" description="Disordered" evidence="7">
    <location>
        <begin position="379"/>
        <end position="405"/>
    </location>
</feature>
<comment type="subcellular location">
    <subcellularLocation>
        <location evidence="1">Nucleus</location>
    </subcellularLocation>
</comment>
<dbReference type="PROSITE" id="PS00036">
    <property type="entry name" value="BZIP_BASIC"/>
    <property type="match status" value="1"/>
</dbReference>
<dbReference type="GO" id="GO:0005634">
    <property type="term" value="C:nucleus"/>
    <property type="evidence" value="ECO:0007669"/>
    <property type="project" value="UniProtKB-SubCell"/>
</dbReference>
<feature type="compositionally biased region" description="Basic residues" evidence="7">
    <location>
        <begin position="388"/>
        <end position="405"/>
    </location>
</feature>
<dbReference type="GO" id="GO:0042981">
    <property type="term" value="P:regulation of apoptotic process"/>
    <property type="evidence" value="ECO:0007669"/>
    <property type="project" value="UniProtKB-ARBA"/>
</dbReference>
<name>A0A6P8FY86_CLUHA</name>
<dbReference type="GeneID" id="105906676"/>
<dbReference type="FunFam" id="1.20.5.170:FF:000021">
    <property type="entry name" value="Cyclic AMP-dependent transcription factor ATF-4"/>
    <property type="match status" value="1"/>
</dbReference>
<evidence type="ECO:0000313" key="9">
    <source>
        <dbReference type="Proteomes" id="UP000515152"/>
    </source>
</evidence>
<keyword evidence="3" id="KW-0805">Transcription regulation</keyword>
<dbReference type="SUPFAM" id="SSF57959">
    <property type="entry name" value="Leucine zipper domain"/>
    <property type="match status" value="1"/>
</dbReference>
<dbReference type="InterPro" id="IPR004827">
    <property type="entry name" value="bZIP"/>
</dbReference>
<dbReference type="AlphaFoldDB" id="A0A6P8FY86"/>
<dbReference type="PROSITE" id="PS50217">
    <property type="entry name" value="BZIP"/>
    <property type="match status" value="1"/>
</dbReference>
<keyword evidence="4" id="KW-0238">DNA-binding</keyword>
<evidence type="ECO:0000256" key="1">
    <source>
        <dbReference type="ARBA" id="ARBA00004123"/>
    </source>
</evidence>
<gene>
    <name evidence="10" type="primary">atf5a</name>
</gene>
<evidence type="ECO:0000256" key="4">
    <source>
        <dbReference type="ARBA" id="ARBA00023125"/>
    </source>
</evidence>
<dbReference type="Gene3D" id="1.20.5.170">
    <property type="match status" value="1"/>
</dbReference>
<dbReference type="GO" id="GO:0000977">
    <property type="term" value="F:RNA polymerase II transcription regulatory region sequence-specific DNA binding"/>
    <property type="evidence" value="ECO:0007669"/>
    <property type="project" value="TreeGrafter"/>
</dbReference>
<dbReference type="InterPro" id="IPR046347">
    <property type="entry name" value="bZIP_sf"/>
</dbReference>
<feature type="region of interest" description="Disordered" evidence="7">
    <location>
        <begin position="1"/>
        <end position="32"/>
    </location>
</feature>
<keyword evidence="9" id="KW-1185">Reference proteome</keyword>
<dbReference type="CTD" id="566223"/>
<evidence type="ECO:0000256" key="5">
    <source>
        <dbReference type="ARBA" id="ARBA00023163"/>
    </source>
</evidence>
<dbReference type="PANTHER" id="PTHR13044">
    <property type="entry name" value="ACTIVATING TRANSCRIPTION FACTOR ATF 4/5"/>
    <property type="match status" value="1"/>
</dbReference>
<evidence type="ECO:0000259" key="8">
    <source>
        <dbReference type="PROSITE" id="PS50217"/>
    </source>
</evidence>
<evidence type="ECO:0000313" key="10">
    <source>
        <dbReference type="RefSeq" id="XP_031428320.1"/>
    </source>
</evidence>
<evidence type="ECO:0000256" key="2">
    <source>
        <dbReference type="ARBA" id="ARBA00007163"/>
    </source>
</evidence>
<dbReference type="Proteomes" id="UP000515152">
    <property type="component" value="Chromosome 8"/>
</dbReference>
<reference evidence="10" key="1">
    <citation type="submission" date="2025-08" db="UniProtKB">
        <authorList>
            <consortium name="RefSeq"/>
        </authorList>
    </citation>
    <scope>IDENTIFICATION</scope>
</reference>
<dbReference type="SMART" id="SM00338">
    <property type="entry name" value="BRLZ"/>
    <property type="match status" value="1"/>
</dbReference>
<protein>
    <submittedName>
        <fullName evidence="10">Uncharacterized protein atf5a isoform X2</fullName>
    </submittedName>
</protein>
<feature type="domain" description="BZIP" evidence="8">
    <location>
        <begin position="386"/>
        <end position="449"/>
    </location>
</feature>
<comment type="similarity">
    <text evidence="2">Belongs to the bZIP family.</text>
</comment>
<evidence type="ECO:0000256" key="6">
    <source>
        <dbReference type="ARBA" id="ARBA00023242"/>
    </source>
</evidence>
<sequence length="463" mass="50497">MTEEVDFSSYLPTPHSSPSPNASLPPSPLQHDIQVPSDLEVMTSLLQEELAQLEDYFLSDPLPDKASKLGKCDKGPTPVGPPSYYQLPYSSYATSNQPESSPLLVTLATGELDLLSFCGSPIGRSKIPRHAPYSCSRPNSNGCGRKRGSDGLRVGEGYENSIWNSKGNCSGNPTVALGSSYSCVEDERVVGKGYCLGSTVEIRRCAILPKEEKNCRYSEETMGGGKMIGNGYGFTGPLEGPHKKEEMLMYGVREVSISGIGVSNEVAMMSEGKGSSEVAKANNLWKTESNDGCFLQGSAQVEAYHSFLGAMSEPVKAEGMQMGHHQHSEFHCGFLEGHGSECLVGDRQGSDMGSDMGSPGVGCGLQEDLCSLTDELDVLPGEPVPGQRRQKKRDQNKTAAHRYRQRKRAELDCLEEQLHGLEGRNRELRDKAESVEREIQYVKDLLIEVYKARSQRLKQEASA</sequence>